<dbReference type="AlphaFoldDB" id="M5G0M2"/>
<dbReference type="InterPro" id="IPR000683">
    <property type="entry name" value="Gfo/Idh/MocA-like_OxRdtase_N"/>
</dbReference>
<dbReference type="RefSeq" id="XP_040629186.1">
    <property type="nucleotide sequence ID" value="XM_040777644.1"/>
</dbReference>
<evidence type="ECO:0000313" key="10">
    <source>
        <dbReference type="EMBL" id="EJU02289.1"/>
    </source>
</evidence>
<feature type="region of interest" description="Disordered" evidence="6">
    <location>
        <begin position="556"/>
        <end position="604"/>
    </location>
</feature>
<dbReference type="EMBL" id="JH795862">
    <property type="protein sequence ID" value="EJU02289.1"/>
    <property type="molecule type" value="Genomic_DNA"/>
</dbReference>
<sequence>MSILSRALSIFYPPTSPKSSQPLRFGILGAAAIAPIALILAARSSPEAEVVLVGARNLDKAQKYAKKWGVPRAVKGWEAVLQDEEVDVVYNPLPNGLHYEWTIKALLAGKHVLLEKPATDTAEEAERIFALARERGLLVLEAFHYRFHPAVQKLKQILDSGELGRLQHLTAHMTVPRGLIGGPGDIRWNLSLGGGAGMDMGCYATNAVRYLSGREPTEVLRAEPVLYGPAEPKVDRRMEFTFLFPPGEGEERGPEAECVVDLARPWAWGVWPGMPEMFLHAKGEKGEVSMNNFVMPFFYHSISVRSPTGKRTERGYTFGKDGKGESWWTTYRYQLEAFVDKVTGKDPQTWVTGEDTVGNMKAVEMVYEKKVAHDRLSSLPPQPPPTMVHLRVYAGTSVQNLSLIPVNTNTWVDISSPQFEGRVAVQLKGYIGPRGEKPQSKYFERPDRKGKTWSVAFQGRFLEEISADDLMFGNIFDRPIILPWGTSAVMSFMSLVDPTLTHDLYAPRPWALSPAISSFPFLSHARGSSLPEERHPSEVLGEGGWELPAVIRGLGGGGSGWSTPRSGTSTPRSGYASGRSTPKLGNGVLPGSGTATPRKGLEGAQERKAWYKEAENRRAVILGPEDIITGDFCHSFLSFPDLCLALPGGLKFDLKRYWDGQPVRFVCMRRPAKGVDPQDGQVFWVVQLEIVEDVAEVRHEAEEAEKEKEEDDDDEFEDAEAGEEDITGGFRGRRKEVN</sequence>
<feature type="domain" description="Gfo/Idh/MocA-like oxidoreductase N-terminal" evidence="7">
    <location>
        <begin position="23"/>
        <end position="140"/>
    </location>
</feature>
<comment type="similarity">
    <text evidence="1">Belongs to the Gfo/Idh/MocA family.</text>
</comment>
<dbReference type="GO" id="GO:0000166">
    <property type="term" value="F:nucleotide binding"/>
    <property type="evidence" value="ECO:0007669"/>
    <property type="project" value="InterPro"/>
</dbReference>
<dbReference type="Pfam" id="PF08588">
    <property type="entry name" value="Duc1"/>
    <property type="match status" value="1"/>
</dbReference>
<dbReference type="InterPro" id="IPR055170">
    <property type="entry name" value="GFO_IDH_MocA-like_dom"/>
</dbReference>
<reference evidence="10 11" key="1">
    <citation type="journal article" date="2012" name="Science">
        <title>The Paleozoic origin of enzymatic lignin decomposition reconstructed from 31 fungal genomes.</title>
        <authorList>
            <person name="Floudas D."/>
            <person name="Binder M."/>
            <person name="Riley R."/>
            <person name="Barry K."/>
            <person name="Blanchette R.A."/>
            <person name="Henrissat B."/>
            <person name="Martinez A.T."/>
            <person name="Otillar R."/>
            <person name="Spatafora J.W."/>
            <person name="Yadav J.S."/>
            <person name="Aerts A."/>
            <person name="Benoit I."/>
            <person name="Boyd A."/>
            <person name="Carlson A."/>
            <person name="Copeland A."/>
            <person name="Coutinho P.M."/>
            <person name="de Vries R.P."/>
            <person name="Ferreira P."/>
            <person name="Findley K."/>
            <person name="Foster B."/>
            <person name="Gaskell J."/>
            <person name="Glotzer D."/>
            <person name="Gorecki P."/>
            <person name="Heitman J."/>
            <person name="Hesse C."/>
            <person name="Hori C."/>
            <person name="Igarashi K."/>
            <person name="Jurgens J.A."/>
            <person name="Kallen N."/>
            <person name="Kersten P."/>
            <person name="Kohler A."/>
            <person name="Kuees U."/>
            <person name="Kumar T.K.A."/>
            <person name="Kuo A."/>
            <person name="LaButti K."/>
            <person name="Larrondo L.F."/>
            <person name="Lindquist E."/>
            <person name="Ling A."/>
            <person name="Lombard V."/>
            <person name="Lucas S."/>
            <person name="Lundell T."/>
            <person name="Martin R."/>
            <person name="McLaughlin D.J."/>
            <person name="Morgenstern I."/>
            <person name="Morin E."/>
            <person name="Murat C."/>
            <person name="Nagy L.G."/>
            <person name="Nolan M."/>
            <person name="Ohm R.A."/>
            <person name="Patyshakuliyeva A."/>
            <person name="Rokas A."/>
            <person name="Ruiz-Duenas F.J."/>
            <person name="Sabat G."/>
            <person name="Salamov A."/>
            <person name="Samejima M."/>
            <person name="Schmutz J."/>
            <person name="Slot J.C."/>
            <person name="St John F."/>
            <person name="Stenlid J."/>
            <person name="Sun H."/>
            <person name="Sun S."/>
            <person name="Syed K."/>
            <person name="Tsang A."/>
            <person name="Wiebenga A."/>
            <person name="Young D."/>
            <person name="Pisabarro A."/>
            <person name="Eastwood D.C."/>
            <person name="Martin F."/>
            <person name="Cullen D."/>
            <person name="Grigoriev I.V."/>
            <person name="Hibbett D.S."/>
        </authorList>
    </citation>
    <scope>NUCLEOTIDE SEQUENCE [LARGE SCALE GENOMIC DNA]</scope>
    <source>
        <strain evidence="10 11">DJM-731 SS1</strain>
    </source>
</reference>
<accession>M5G0M2</accession>
<evidence type="ECO:0000256" key="2">
    <source>
        <dbReference type="ARBA" id="ARBA00023002"/>
    </source>
</evidence>
<evidence type="ECO:0000256" key="5">
    <source>
        <dbReference type="ARBA" id="ARBA00049233"/>
    </source>
</evidence>
<feature type="region of interest" description="Disordered" evidence="6">
    <location>
        <begin position="698"/>
        <end position="738"/>
    </location>
</feature>
<dbReference type="STRING" id="1858805.M5G0M2"/>
<evidence type="ECO:0000256" key="4">
    <source>
        <dbReference type="ARBA" id="ARBA00042988"/>
    </source>
</evidence>
<feature type="domain" description="Domain of unknown function at the cortex 1" evidence="8">
    <location>
        <begin position="390"/>
        <end position="691"/>
    </location>
</feature>
<keyword evidence="11" id="KW-1185">Reference proteome</keyword>
<evidence type="ECO:0000313" key="11">
    <source>
        <dbReference type="Proteomes" id="UP000030653"/>
    </source>
</evidence>
<dbReference type="Gene3D" id="3.30.360.10">
    <property type="entry name" value="Dihydrodipicolinate Reductase, domain 2"/>
    <property type="match status" value="1"/>
</dbReference>
<dbReference type="GO" id="GO:0047837">
    <property type="term" value="F:D-xylose 1-dehydrogenase (NADP+) activity"/>
    <property type="evidence" value="ECO:0007669"/>
    <property type="project" value="UniProtKB-EC"/>
</dbReference>
<dbReference type="InterPro" id="IPR013897">
    <property type="entry name" value="Duc1"/>
</dbReference>
<dbReference type="Gene3D" id="3.40.50.720">
    <property type="entry name" value="NAD(P)-binding Rossmann-like Domain"/>
    <property type="match status" value="1"/>
</dbReference>
<feature type="domain" description="GFO/IDH/MocA-like oxidoreductase" evidence="9">
    <location>
        <begin position="151"/>
        <end position="220"/>
    </location>
</feature>
<dbReference type="Pfam" id="PF01408">
    <property type="entry name" value="GFO_IDH_MocA"/>
    <property type="match status" value="1"/>
</dbReference>
<comment type="catalytic activity">
    <reaction evidence="5">
        <text>D-xylose + NADP(+) = D-xylono-1,5-lactone + NADPH + H(+)</text>
        <dbReference type="Rhea" id="RHEA:22000"/>
        <dbReference type="ChEBI" id="CHEBI:15378"/>
        <dbReference type="ChEBI" id="CHEBI:15867"/>
        <dbReference type="ChEBI" id="CHEBI:53455"/>
        <dbReference type="ChEBI" id="CHEBI:57783"/>
        <dbReference type="ChEBI" id="CHEBI:58349"/>
        <dbReference type="EC" id="1.1.1.179"/>
    </reaction>
</comment>
<protein>
    <recommendedName>
        <fullName evidence="3">D-xylose 1-dehydrogenase (NADP(+), D-xylono-1,5-lactone-forming)</fullName>
        <ecNumber evidence="3">1.1.1.179</ecNumber>
    </recommendedName>
    <alternativeName>
        <fullName evidence="4">D-xylose-NADP dehydrogenase</fullName>
    </alternativeName>
</protein>
<dbReference type="Pfam" id="PF22725">
    <property type="entry name" value="GFO_IDH_MocA_C3"/>
    <property type="match status" value="1"/>
</dbReference>
<dbReference type="InterPro" id="IPR050984">
    <property type="entry name" value="Gfo/Idh/MocA_domain"/>
</dbReference>
<evidence type="ECO:0000259" key="8">
    <source>
        <dbReference type="Pfam" id="PF08588"/>
    </source>
</evidence>
<feature type="compositionally biased region" description="Low complexity" evidence="6">
    <location>
        <begin position="561"/>
        <end position="574"/>
    </location>
</feature>
<evidence type="ECO:0000256" key="1">
    <source>
        <dbReference type="ARBA" id="ARBA00010928"/>
    </source>
</evidence>
<feature type="compositionally biased region" description="Acidic residues" evidence="6">
    <location>
        <begin position="708"/>
        <end position="726"/>
    </location>
</feature>
<keyword evidence="2" id="KW-0560">Oxidoreductase</keyword>
<dbReference type="EC" id="1.1.1.179" evidence="3"/>
<dbReference type="InterPro" id="IPR036291">
    <property type="entry name" value="NAD(P)-bd_dom_sf"/>
</dbReference>
<dbReference type="Proteomes" id="UP000030653">
    <property type="component" value="Unassembled WGS sequence"/>
</dbReference>
<dbReference type="SUPFAM" id="SSF55347">
    <property type="entry name" value="Glyceraldehyde-3-phosphate dehydrogenase-like, C-terminal domain"/>
    <property type="match status" value="1"/>
</dbReference>
<dbReference type="GeneID" id="63692706"/>
<feature type="compositionally biased region" description="Basic and acidic residues" evidence="6">
    <location>
        <begin position="698"/>
        <end position="707"/>
    </location>
</feature>
<organism evidence="10 11">
    <name type="scientific">Dacryopinax primogenitus (strain DJM 731)</name>
    <name type="common">Brown rot fungus</name>
    <dbReference type="NCBI Taxonomy" id="1858805"/>
    <lineage>
        <taxon>Eukaryota</taxon>
        <taxon>Fungi</taxon>
        <taxon>Dikarya</taxon>
        <taxon>Basidiomycota</taxon>
        <taxon>Agaricomycotina</taxon>
        <taxon>Dacrymycetes</taxon>
        <taxon>Dacrymycetales</taxon>
        <taxon>Dacrymycetaceae</taxon>
        <taxon>Dacryopinax</taxon>
    </lineage>
</organism>
<evidence type="ECO:0000259" key="9">
    <source>
        <dbReference type="Pfam" id="PF22725"/>
    </source>
</evidence>
<dbReference type="OrthoDB" id="2119945at2759"/>
<name>M5G0M2_DACPD</name>
<proteinExistence type="inferred from homology"/>
<dbReference type="PANTHER" id="PTHR22604">
    <property type="entry name" value="OXIDOREDUCTASES"/>
    <property type="match status" value="1"/>
</dbReference>
<dbReference type="SUPFAM" id="SSF51735">
    <property type="entry name" value="NAD(P)-binding Rossmann-fold domains"/>
    <property type="match status" value="1"/>
</dbReference>
<dbReference type="PANTHER" id="PTHR22604:SF105">
    <property type="entry name" value="TRANS-1,2-DIHYDROBENZENE-1,2-DIOL DEHYDROGENASE"/>
    <property type="match status" value="1"/>
</dbReference>
<gene>
    <name evidence="10" type="ORF">DACRYDRAFT_99950</name>
</gene>
<evidence type="ECO:0000259" key="7">
    <source>
        <dbReference type="Pfam" id="PF01408"/>
    </source>
</evidence>
<evidence type="ECO:0000256" key="6">
    <source>
        <dbReference type="SAM" id="MobiDB-lite"/>
    </source>
</evidence>
<dbReference type="HOGENOM" id="CLU_375988_0_0_1"/>
<evidence type="ECO:0000256" key="3">
    <source>
        <dbReference type="ARBA" id="ARBA00038984"/>
    </source>
</evidence>